<dbReference type="STRING" id="1748243.Tel_11015"/>
<dbReference type="GO" id="GO:0003677">
    <property type="term" value="F:DNA binding"/>
    <property type="evidence" value="ECO:0007669"/>
    <property type="project" value="InterPro"/>
</dbReference>
<name>A0A0S2TER8_9GAMM</name>
<feature type="region of interest" description="Disordered" evidence="1">
    <location>
        <begin position="1"/>
        <end position="27"/>
    </location>
</feature>
<protein>
    <recommendedName>
        <fullName evidence="3">Cytoskeleton protein RodZ-like C-terminal domain-containing protein</fullName>
    </recommendedName>
</protein>
<evidence type="ECO:0000313" key="5">
    <source>
        <dbReference type="Proteomes" id="UP000055136"/>
    </source>
</evidence>
<dbReference type="Gene3D" id="1.10.260.40">
    <property type="entry name" value="lambda repressor-like DNA-binding domains"/>
    <property type="match status" value="1"/>
</dbReference>
<evidence type="ECO:0000256" key="1">
    <source>
        <dbReference type="SAM" id="MobiDB-lite"/>
    </source>
</evidence>
<organism evidence="4 5">
    <name type="scientific">Candidatus Tenderia electrophaga</name>
    <dbReference type="NCBI Taxonomy" id="1748243"/>
    <lineage>
        <taxon>Bacteria</taxon>
        <taxon>Pseudomonadati</taxon>
        <taxon>Pseudomonadota</taxon>
        <taxon>Gammaproteobacteria</taxon>
        <taxon>Candidatus Tenderiales</taxon>
        <taxon>Candidatus Tenderiaceae</taxon>
        <taxon>Candidatus Tenderia</taxon>
    </lineage>
</organism>
<sequence>MSKHQQIEIDAQQSDASQSEARPPWGEQLRETRVRRGMSIEEVSSVLHLELSLLEAIETENCDRLPGSSYVKGYLRNYAKLLEVDSEPLIEAYRKVCGNQEPPLTQVTKIKDVSSGDAAPRYAAWIVVIVLVVSFGVWWWSEVSAPMEVESTASDTPSFGPQIDASPQPETAFTPPPPGAAVPESEPAPSAEGPIESEPQGVAPAAVPPAPSEPPAAAPVLDSVQLSFTEDSWVEIEDARGERLFVDLARAGQTTRVQGEAPFEILLGNAPAVTIEYNGEVYPHAAHNRQGVARFTLGE</sequence>
<keyword evidence="2" id="KW-0472">Membrane</keyword>
<dbReference type="Proteomes" id="UP000055136">
    <property type="component" value="Chromosome"/>
</dbReference>
<accession>A0A0S2TER8</accession>
<feature type="transmembrane region" description="Helical" evidence="2">
    <location>
        <begin position="122"/>
        <end position="141"/>
    </location>
</feature>
<reference evidence="4" key="1">
    <citation type="submission" date="2015-10" db="EMBL/GenBank/DDBJ databases">
        <title>Description of Candidatus Tenderia electrophaga gen. nov, sp. nov., an Uncultivated Electroautotroph from a Biocathode Enrichment.</title>
        <authorList>
            <person name="Eddie B.J."/>
            <person name="Malanoski A.P."/>
            <person name="Wang Z."/>
            <person name="Hall R.J."/>
            <person name="Oh S.D."/>
            <person name="Heiner C."/>
            <person name="Lin B."/>
            <person name="Strycharz-Glaven S.M."/>
        </authorList>
    </citation>
    <scope>NUCLEOTIDE SEQUENCE [LARGE SCALE GENOMIC DNA]</scope>
    <source>
        <strain evidence="4">NRL1</strain>
    </source>
</reference>
<keyword evidence="2" id="KW-1133">Transmembrane helix</keyword>
<feature type="compositionally biased region" description="Low complexity" evidence="1">
    <location>
        <begin position="181"/>
        <end position="205"/>
    </location>
</feature>
<dbReference type="Pfam" id="PF13464">
    <property type="entry name" value="RodZ_C"/>
    <property type="match status" value="1"/>
</dbReference>
<dbReference type="InterPro" id="IPR001387">
    <property type="entry name" value="Cro/C1-type_HTH"/>
</dbReference>
<dbReference type="InterPro" id="IPR010982">
    <property type="entry name" value="Lambda_DNA-bd_dom_sf"/>
</dbReference>
<evidence type="ECO:0000256" key="2">
    <source>
        <dbReference type="SAM" id="Phobius"/>
    </source>
</evidence>
<dbReference type="Pfam" id="PF13413">
    <property type="entry name" value="HTH_25"/>
    <property type="match status" value="1"/>
</dbReference>
<keyword evidence="2" id="KW-0812">Transmembrane</keyword>
<feature type="region of interest" description="Disordered" evidence="1">
    <location>
        <begin position="151"/>
        <end position="216"/>
    </location>
</feature>
<evidence type="ECO:0000313" key="4">
    <source>
        <dbReference type="EMBL" id="ALP53619.1"/>
    </source>
</evidence>
<gene>
    <name evidence="4" type="ORF">Tel_11015</name>
</gene>
<feature type="domain" description="Cytoskeleton protein RodZ-like C-terminal" evidence="3">
    <location>
        <begin position="225"/>
        <end position="296"/>
    </location>
</feature>
<dbReference type="InterPro" id="IPR050400">
    <property type="entry name" value="Bact_Cytoskel_RodZ"/>
</dbReference>
<dbReference type="InterPro" id="IPR025194">
    <property type="entry name" value="RodZ-like_C"/>
</dbReference>
<feature type="compositionally biased region" description="Pro residues" evidence="1">
    <location>
        <begin position="206"/>
        <end position="216"/>
    </location>
</feature>
<keyword evidence="5" id="KW-1185">Reference proteome</keyword>
<feature type="compositionally biased region" description="Polar residues" evidence="1">
    <location>
        <begin position="11"/>
        <end position="20"/>
    </location>
</feature>
<dbReference type="PANTHER" id="PTHR34475:SF1">
    <property type="entry name" value="CYTOSKELETON PROTEIN RODZ"/>
    <property type="match status" value="1"/>
</dbReference>
<dbReference type="KEGG" id="tee:Tel_11015"/>
<dbReference type="PANTHER" id="PTHR34475">
    <property type="match status" value="1"/>
</dbReference>
<dbReference type="CDD" id="cd00093">
    <property type="entry name" value="HTH_XRE"/>
    <property type="match status" value="1"/>
</dbReference>
<proteinExistence type="predicted"/>
<dbReference type="EMBL" id="CP013099">
    <property type="protein sequence ID" value="ALP53619.1"/>
    <property type="molecule type" value="Genomic_DNA"/>
</dbReference>
<dbReference type="AlphaFoldDB" id="A0A0S2TER8"/>
<evidence type="ECO:0000259" key="3">
    <source>
        <dbReference type="Pfam" id="PF13464"/>
    </source>
</evidence>